<proteinExistence type="predicted"/>
<dbReference type="HOGENOM" id="CLU_2272487_0_0_0"/>
<accession>A0A0S6VYT2</accession>
<reference evidence="1" key="1">
    <citation type="journal article" date="2015" name="PeerJ">
        <title>First genomic representation of candidate bacterial phylum KSB3 points to enhanced environmental sensing as a trigger of wastewater bulking.</title>
        <authorList>
            <person name="Sekiguchi Y."/>
            <person name="Ohashi A."/>
            <person name="Parks D.H."/>
            <person name="Yamauchi T."/>
            <person name="Tyson G.W."/>
            <person name="Hugenholtz P."/>
        </authorList>
    </citation>
    <scope>NUCLEOTIDE SEQUENCE [LARGE SCALE GENOMIC DNA]</scope>
</reference>
<protein>
    <recommendedName>
        <fullName evidence="3">ABM domain-containing protein</fullName>
    </recommendedName>
</protein>
<evidence type="ECO:0000313" key="1">
    <source>
        <dbReference type="EMBL" id="GAK50142.1"/>
    </source>
</evidence>
<dbReference type="AlphaFoldDB" id="A0A0S6VYT2"/>
<keyword evidence="2" id="KW-1185">Reference proteome</keyword>
<organism evidence="1">
    <name type="scientific">Candidatus Moduliflexus flocculans</name>
    <dbReference type="NCBI Taxonomy" id="1499966"/>
    <lineage>
        <taxon>Bacteria</taxon>
        <taxon>Candidatus Moduliflexota</taxon>
        <taxon>Candidatus Moduliflexia</taxon>
        <taxon>Candidatus Moduliflexales</taxon>
        <taxon>Candidatus Moduliflexaceae</taxon>
    </lineage>
</organism>
<gene>
    <name evidence="1" type="ORF">U14_01369</name>
</gene>
<dbReference type="SUPFAM" id="SSF54909">
    <property type="entry name" value="Dimeric alpha+beta barrel"/>
    <property type="match status" value="1"/>
</dbReference>
<dbReference type="EMBL" id="DF820456">
    <property type="protein sequence ID" value="GAK50142.1"/>
    <property type="molecule type" value="Genomic_DNA"/>
</dbReference>
<evidence type="ECO:0008006" key="3">
    <source>
        <dbReference type="Google" id="ProtNLM"/>
    </source>
</evidence>
<dbReference type="STRING" id="1499966.U14_01369"/>
<evidence type="ECO:0000313" key="2">
    <source>
        <dbReference type="Proteomes" id="UP000030700"/>
    </source>
</evidence>
<sequence length="106" mass="12225">MLNPIVTELVTFASIPEMTDERFIEIVHDLEVNFHMHLPGYLNSELVKGNNGQWGILMHWASREALKDASRLMMQSPVTEAFRKALDPKSVNITVFDQRRIWNAES</sequence>
<dbReference type="InterPro" id="IPR011008">
    <property type="entry name" value="Dimeric_a/b-barrel"/>
</dbReference>
<name>A0A0S6VYT2_9BACT</name>
<dbReference type="Proteomes" id="UP000030700">
    <property type="component" value="Unassembled WGS sequence"/>
</dbReference>